<dbReference type="EMBL" id="JAEDAH010000043">
    <property type="protein sequence ID" value="MCA6063811.1"/>
    <property type="molecule type" value="Genomic_DNA"/>
</dbReference>
<dbReference type="InterPro" id="IPR007457">
    <property type="entry name" value="Fe_traffick_prot_YggX"/>
</dbReference>
<name>A0ABS7ZTT9_9GAMM</name>
<dbReference type="HAMAP" id="MF_00686">
    <property type="entry name" value="Fe_traffic_YggX"/>
    <property type="match status" value="1"/>
</dbReference>
<gene>
    <name evidence="3" type="ORF">I9W95_09350</name>
</gene>
<proteinExistence type="inferred from homology"/>
<dbReference type="SUPFAM" id="SSF111148">
    <property type="entry name" value="YggX-like"/>
    <property type="match status" value="1"/>
</dbReference>
<protein>
    <recommendedName>
        <fullName evidence="2">Probable Fe(2+)-trafficking protein</fullName>
    </recommendedName>
</protein>
<reference evidence="3 4" key="1">
    <citation type="submission" date="2020-12" db="EMBL/GenBank/DDBJ databases">
        <title>Novel Thalassolituus-related marine hydrocarbonoclastic bacteria mediated algae-derived hydrocarbons mineralization in twilight zone of the northern South China Sea.</title>
        <authorList>
            <person name="Dong C."/>
        </authorList>
    </citation>
    <scope>NUCLEOTIDE SEQUENCE [LARGE SCALE GENOMIC DNA]</scope>
    <source>
        <strain evidence="3 4">IMCC1826</strain>
    </source>
</reference>
<evidence type="ECO:0000313" key="3">
    <source>
        <dbReference type="EMBL" id="MCA6063811.1"/>
    </source>
</evidence>
<dbReference type="PANTHER" id="PTHR36965:SF1">
    <property type="entry name" value="FE(2+)-TRAFFICKING PROTEIN-RELATED"/>
    <property type="match status" value="1"/>
</dbReference>
<dbReference type="PANTHER" id="PTHR36965">
    <property type="entry name" value="FE(2+)-TRAFFICKING PROTEIN-RELATED"/>
    <property type="match status" value="1"/>
</dbReference>
<comment type="function">
    <text evidence="2">Could be a mediator in iron transactions between iron acquisition and iron-requiring processes, such as synthesis and/or repair of Fe-S clusters in biosynthetic enzymes.</text>
</comment>
<keyword evidence="1 2" id="KW-0408">Iron</keyword>
<comment type="similarity">
    <text evidence="2">Belongs to the Fe(2+)-trafficking protein family.</text>
</comment>
<organism evidence="3 4">
    <name type="scientific">Thalassolituus marinus</name>
    <dbReference type="NCBI Taxonomy" id="671053"/>
    <lineage>
        <taxon>Bacteria</taxon>
        <taxon>Pseudomonadati</taxon>
        <taxon>Pseudomonadota</taxon>
        <taxon>Gammaproteobacteria</taxon>
        <taxon>Oceanospirillales</taxon>
        <taxon>Oceanospirillaceae</taxon>
        <taxon>Thalassolituus</taxon>
    </lineage>
</organism>
<dbReference type="Pfam" id="PF04362">
    <property type="entry name" value="Iron_traffic"/>
    <property type="match status" value="1"/>
</dbReference>
<dbReference type="NCBIfam" id="NF003817">
    <property type="entry name" value="PRK05408.1"/>
    <property type="match status" value="1"/>
</dbReference>
<keyword evidence="4" id="KW-1185">Reference proteome</keyword>
<accession>A0ABS7ZTT9</accession>
<comment type="caution">
    <text evidence="3">The sequence shown here is derived from an EMBL/GenBank/DDBJ whole genome shotgun (WGS) entry which is preliminary data.</text>
</comment>
<dbReference type="Gene3D" id="1.10.3880.10">
    <property type="entry name" value="Fe(II) trafficking protein YggX"/>
    <property type="match status" value="1"/>
</dbReference>
<dbReference type="Proteomes" id="UP000714380">
    <property type="component" value="Unassembled WGS sequence"/>
</dbReference>
<dbReference type="RefSeq" id="WP_225674176.1">
    <property type="nucleotide sequence ID" value="NZ_JAEDAH010000043.1"/>
</dbReference>
<evidence type="ECO:0000256" key="1">
    <source>
        <dbReference type="ARBA" id="ARBA00023004"/>
    </source>
</evidence>
<dbReference type="InterPro" id="IPR036766">
    <property type="entry name" value="Fe_traffick_prot_YggX_sf"/>
</dbReference>
<sequence>MSRTVFCQKYQQELEGLDAPPFPGPKGEEIFNQVSRKAWAEWTEHQTRLINEKHLNMMDMQARKYLTEQRAKFLSGDDYDKAEGYVPENKDK</sequence>
<dbReference type="PIRSF" id="PIRSF029827">
    <property type="entry name" value="Fe_traffic_YggX"/>
    <property type="match status" value="1"/>
</dbReference>
<evidence type="ECO:0000313" key="4">
    <source>
        <dbReference type="Proteomes" id="UP000714380"/>
    </source>
</evidence>
<evidence type="ECO:0000256" key="2">
    <source>
        <dbReference type="HAMAP-Rule" id="MF_00686"/>
    </source>
</evidence>